<keyword evidence="6" id="KW-0464">Manganese</keyword>
<evidence type="ECO:0000256" key="7">
    <source>
        <dbReference type="SAM" id="MobiDB-lite"/>
    </source>
</evidence>
<dbReference type="Gene3D" id="3.90.79.10">
    <property type="entry name" value="Nucleoside Triphosphate Pyrophosphohydrolase"/>
    <property type="match status" value="1"/>
</dbReference>
<reference evidence="9 10" key="1">
    <citation type="submission" date="2019-06" db="EMBL/GenBank/DDBJ databases">
        <title>Whole genome shotgun sequence of Kocuria varians NBRC 15358.</title>
        <authorList>
            <person name="Hosoyama A."/>
            <person name="Uohara A."/>
            <person name="Ohji S."/>
            <person name="Ichikawa N."/>
        </authorList>
    </citation>
    <scope>NUCLEOTIDE SEQUENCE [LARGE SCALE GENOMIC DNA]</scope>
    <source>
        <strain evidence="9 10">NBRC 15358</strain>
    </source>
</reference>
<comment type="caution">
    <text evidence="9">The sequence shown here is derived from an EMBL/GenBank/DDBJ whole genome shotgun (WGS) entry which is preliminary data.</text>
</comment>
<dbReference type="PANTHER" id="PTHR12992">
    <property type="entry name" value="NUDIX HYDROLASE"/>
    <property type="match status" value="1"/>
</dbReference>
<keyword evidence="4" id="KW-0378">Hydrolase</keyword>
<evidence type="ECO:0000256" key="4">
    <source>
        <dbReference type="ARBA" id="ARBA00022801"/>
    </source>
</evidence>
<evidence type="ECO:0000259" key="8">
    <source>
        <dbReference type="PROSITE" id="PS51462"/>
    </source>
</evidence>
<feature type="domain" description="Nudix hydrolase" evidence="8">
    <location>
        <begin position="59"/>
        <end position="223"/>
    </location>
</feature>
<keyword evidence="5" id="KW-0460">Magnesium</keyword>
<dbReference type="InterPro" id="IPR045121">
    <property type="entry name" value="CoAse"/>
</dbReference>
<dbReference type="InterPro" id="IPR000086">
    <property type="entry name" value="NUDIX_hydrolase_dom"/>
</dbReference>
<evidence type="ECO:0000256" key="3">
    <source>
        <dbReference type="ARBA" id="ARBA00022723"/>
    </source>
</evidence>
<evidence type="ECO:0000256" key="1">
    <source>
        <dbReference type="ARBA" id="ARBA00001936"/>
    </source>
</evidence>
<dbReference type="AlphaFoldDB" id="A0A4Y4D5N3"/>
<protein>
    <submittedName>
        <fullName evidence="9">Coenzyme A pyrophosphatase</fullName>
    </submittedName>
</protein>
<dbReference type="GO" id="GO:0010945">
    <property type="term" value="F:coenzyme A diphosphatase activity"/>
    <property type="evidence" value="ECO:0007669"/>
    <property type="project" value="InterPro"/>
</dbReference>
<accession>A0A4Y4D5N3</accession>
<organism evidence="9 10">
    <name type="scientific">Kocuria varians</name>
    <name type="common">Micrococcus varians</name>
    <dbReference type="NCBI Taxonomy" id="1272"/>
    <lineage>
        <taxon>Bacteria</taxon>
        <taxon>Bacillati</taxon>
        <taxon>Actinomycetota</taxon>
        <taxon>Actinomycetes</taxon>
        <taxon>Micrococcales</taxon>
        <taxon>Micrococcaceae</taxon>
        <taxon>Kocuria</taxon>
    </lineage>
</organism>
<feature type="region of interest" description="Disordered" evidence="7">
    <location>
        <begin position="1"/>
        <end position="31"/>
    </location>
</feature>
<evidence type="ECO:0000256" key="2">
    <source>
        <dbReference type="ARBA" id="ARBA00001946"/>
    </source>
</evidence>
<comment type="cofactor">
    <cofactor evidence="2">
        <name>Mg(2+)</name>
        <dbReference type="ChEBI" id="CHEBI:18420"/>
    </cofactor>
</comment>
<dbReference type="PROSITE" id="PS51462">
    <property type="entry name" value="NUDIX"/>
    <property type="match status" value="1"/>
</dbReference>
<dbReference type="EMBL" id="BJNW01000008">
    <property type="protein sequence ID" value="GEC99004.1"/>
    <property type="molecule type" value="Genomic_DNA"/>
</dbReference>
<dbReference type="STRING" id="1272.GCA_900014985_00664"/>
<dbReference type="PANTHER" id="PTHR12992:SF11">
    <property type="entry name" value="MITOCHONDRIAL COENZYME A DIPHOSPHATASE NUDT8"/>
    <property type="match status" value="1"/>
</dbReference>
<gene>
    <name evidence="9" type="ORF">KVA01_11590</name>
</gene>
<dbReference type="Pfam" id="PF00293">
    <property type="entry name" value="NUDIX"/>
    <property type="match status" value="1"/>
</dbReference>
<evidence type="ECO:0000313" key="10">
    <source>
        <dbReference type="Proteomes" id="UP000315730"/>
    </source>
</evidence>
<evidence type="ECO:0000256" key="5">
    <source>
        <dbReference type="ARBA" id="ARBA00022842"/>
    </source>
</evidence>
<dbReference type="GO" id="GO:0046872">
    <property type="term" value="F:metal ion binding"/>
    <property type="evidence" value="ECO:0007669"/>
    <property type="project" value="UniProtKB-KW"/>
</dbReference>
<dbReference type="SUPFAM" id="SSF55811">
    <property type="entry name" value="Nudix"/>
    <property type="match status" value="1"/>
</dbReference>
<dbReference type="CDD" id="cd03426">
    <property type="entry name" value="NUDIX_CoAse_Nudt7"/>
    <property type="match status" value="1"/>
</dbReference>
<evidence type="ECO:0000256" key="6">
    <source>
        <dbReference type="ARBA" id="ARBA00023211"/>
    </source>
</evidence>
<evidence type="ECO:0000313" key="9">
    <source>
        <dbReference type="EMBL" id="GEC99004.1"/>
    </source>
</evidence>
<name>A0A4Y4D5N3_KOCVA</name>
<feature type="compositionally biased region" description="Low complexity" evidence="7">
    <location>
        <begin position="1"/>
        <end position="15"/>
    </location>
</feature>
<proteinExistence type="predicted"/>
<comment type="cofactor">
    <cofactor evidence="1">
        <name>Mn(2+)</name>
        <dbReference type="ChEBI" id="CHEBI:29035"/>
    </cofactor>
</comment>
<sequence>MTTSQPSSGSPQGQPFAGGPGVQPFPGTPRDQLVELARHGDSVVMQDREPWRIGELDEDYRHSAVLVLFGALDSVPAGYAEHSEGPGRDLDVLFVQRADTLRAHPGQVAFPGGRLDPPDGEIGTFVDVPGGSVSAPHVRAALREAHEETGLDPAGVEVLGALHPVPLPVSNHLVTPVIGWWCKESPVDVMDHAESSLVFRVPVLDLINPAHRYYATVTRGPRTYKSPAFDVQVPGVPGTVSVWGFTGVVLDRILDRLGWSVEWDRSVKRPAPGVGGTT</sequence>
<keyword evidence="3" id="KW-0479">Metal-binding</keyword>
<dbReference type="InterPro" id="IPR015797">
    <property type="entry name" value="NUDIX_hydrolase-like_dom_sf"/>
</dbReference>
<dbReference type="Proteomes" id="UP000315730">
    <property type="component" value="Unassembled WGS sequence"/>
</dbReference>
<keyword evidence="10" id="KW-1185">Reference proteome</keyword>